<keyword evidence="9" id="KW-1185">Reference proteome</keyword>
<dbReference type="GO" id="GO:0022857">
    <property type="term" value="F:transmembrane transporter activity"/>
    <property type="evidence" value="ECO:0007669"/>
    <property type="project" value="InterPro"/>
</dbReference>
<feature type="transmembrane region" description="Helical" evidence="6">
    <location>
        <begin position="30"/>
        <end position="51"/>
    </location>
</feature>
<feature type="domain" description="Major facilitator superfamily (MFS) profile" evidence="7">
    <location>
        <begin position="32"/>
        <end position="461"/>
    </location>
</feature>
<keyword evidence="4 6" id="KW-1133">Transmembrane helix</keyword>
<sequence>MESEDDQNIVTWDSPTDPANPINWPSWRRWTLICLVSSCTFVATLASSMFAPGVGEVMQEFGVDNDILSSFVITIFVLGLAFGPLFFAPLSELYGRLVLQHVGNIGFVAFTVACAVATDLGMLIVFRLFVGIFSSVFLTNGGGIIADMVRQEERGFALAMFTVGVLLGPVVGPVSGGYLGAAAGWRWIFWVIAILGGVHAILCFVFWKESYPPVLLERKAARLRRETANPKLRSKYDNGLSPKDHFKHSITRVCKFLIYSPIVLSLSLHMGLVYSYFYLLLSTLTPIFQETYGWTSQSTGLAYLGLGAGFLFGQALFAKISDRILRRMTRRSADGEMKPEYRLPPSVIGGCFVPIGLLWYGWAAQEKAHYILPIIATGFMAFGNCLIFMSIQAYCVDGFTIFAASALAATTVVRSVFAGVFPLAAPRMYAALGIGWGNTLLAGLALLMVPVPQLLMTHGEKLRKRNVKRMENL</sequence>
<dbReference type="Proteomes" id="UP000800041">
    <property type="component" value="Unassembled WGS sequence"/>
</dbReference>
<dbReference type="Pfam" id="PF07690">
    <property type="entry name" value="MFS_1"/>
    <property type="match status" value="1"/>
</dbReference>
<feature type="transmembrane region" description="Helical" evidence="6">
    <location>
        <begin position="401"/>
        <end position="423"/>
    </location>
</feature>
<dbReference type="OrthoDB" id="5296287at2759"/>
<keyword evidence="3 6" id="KW-0812">Transmembrane</keyword>
<dbReference type="CDD" id="cd17323">
    <property type="entry name" value="MFS_Tpo1_MDR_like"/>
    <property type="match status" value="1"/>
</dbReference>
<dbReference type="Gene3D" id="1.20.1250.20">
    <property type="entry name" value="MFS general substrate transporter like domains"/>
    <property type="match status" value="1"/>
</dbReference>
<evidence type="ECO:0000313" key="9">
    <source>
        <dbReference type="Proteomes" id="UP000800041"/>
    </source>
</evidence>
<comment type="subcellular location">
    <subcellularLocation>
        <location evidence="1">Membrane</location>
        <topology evidence="1">Multi-pass membrane protein</topology>
    </subcellularLocation>
</comment>
<keyword evidence="5 6" id="KW-0472">Membrane</keyword>
<dbReference type="InterPro" id="IPR020846">
    <property type="entry name" value="MFS_dom"/>
</dbReference>
<evidence type="ECO:0000256" key="4">
    <source>
        <dbReference type="ARBA" id="ARBA00022989"/>
    </source>
</evidence>
<organism evidence="8 9">
    <name type="scientific">Aulographum hederae CBS 113979</name>
    <dbReference type="NCBI Taxonomy" id="1176131"/>
    <lineage>
        <taxon>Eukaryota</taxon>
        <taxon>Fungi</taxon>
        <taxon>Dikarya</taxon>
        <taxon>Ascomycota</taxon>
        <taxon>Pezizomycotina</taxon>
        <taxon>Dothideomycetes</taxon>
        <taxon>Pleosporomycetidae</taxon>
        <taxon>Aulographales</taxon>
        <taxon>Aulographaceae</taxon>
    </lineage>
</organism>
<accession>A0A6G1HGD0</accession>
<feature type="transmembrane region" description="Helical" evidence="6">
    <location>
        <begin position="187"/>
        <end position="207"/>
    </location>
</feature>
<dbReference type="PROSITE" id="PS50850">
    <property type="entry name" value="MFS"/>
    <property type="match status" value="1"/>
</dbReference>
<feature type="transmembrane region" description="Helical" evidence="6">
    <location>
        <begin position="256"/>
        <end position="281"/>
    </location>
</feature>
<dbReference type="EMBL" id="ML977137">
    <property type="protein sequence ID" value="KAF1992215.1"/>
    <property type="molecule type" value="Genomic_DNA"/>
</dbReference>
<feature type="transmembrane region" description="Helical" evidence="6">
    <location>
        <begin position="301"/>
        <end position="320"/>
    </location>
</feature>
<dbReference type="GO" id="GO:0016020">
    <property type="term" value="C:membrane"/>
    <property type="evidence" value="ECO:0007669"/>
    <property type="project" value="UniProtKB-SubCell"/>
</dbReference>
<feature type="transmembrane region" description="Helical" evidence="6">
    <location>
        <begin position="71"/>
        <end position="90"/>
    </location>
</feature>
<comment type="similarity">
    <text evidence="2">Belongs to the major facilitator superfamily.</text>
</comment>
<proteinExistence type="inferred from homology"/>
<name>A0A6G1HGD0_9PEZI</name>
<evidence type="ECO:0000313" key="8">
    <source>
        <dbReference type="EMBL" id="KAF1992215.1"/>
    </source>
</evidence>
<feature type="transmembrane region" description="Helical" evidence="6">
    <location>
        <begin position="158"/>
        <end position="181"/>
    </location>
</feature>
<evidence type="ECO:0000256" key="6">
    <source>
        <dbReference type="SAM" id="Phobius"/>
    </source>
</evidence>
<dbReference type="PANTHER" id="PTHR23502:SF68">
    <property type="entry name" value="MULTIDRUG TRANSPORTER, PUTATIVE (AFU_ORTHOLOGUE AFUA_3G01120)-RELATED"/>
    <property type="match status" value="1"/>
</dbReference>
<reference evidence="8" key="1">
    <citation type="journal article" date="2020" name="Stud. Mycol.">
        <title>101 Dothideomycetes genomes: a test case for predicting lifestyles and emergence of pathogens.</title>
        <authorList>
            <person name="Haridas S."/>
            <person name="Albert R."/>
            <person name="Binder M."/>
            <person name="Bloem J."/>
            <person name="Labutti K."/>
            <person name="Salamov A."/>
            <person name="Andreopoulos B."/>
            <person name="Baker S."/>
            <person name="Barry K."/>
            <person name="Bills G."/>
            <person name="Bluhm B."/>
            <person name="Cannon C."/>
            <person name="Castanera R."/>
            <person name="Culley D."/>
            <person name="Daum C."/>
            <person name="Ezra D."/>
            <person name="Gonzalez J."/>
            <person name="Henrissat B."/>
            <person name="Kuo A."/>
            <person name="Liang C."/>
            <person name="Lipzen A."/>
            <person name="Lutzoni F."/>
            <person name="Magnuson J."/>
            <person name="Mondo S."/>
            <person name="Nolan M."/>
            <person name="Ohm R."/>
            <person name="Pangilinan J."/>
            <person name="Park H.-J."/>
            <person name="Ramirez L."/>
            <person name="Alfaro M."/>
            <person name="Sun H."/>
            <person name="Tritt A."/>
            <person name="Yoshinaga Y."/>
            <person name="Zwiers L.-H."/>
            <person name="Turgeon B."/>
            <person name="Goodwin S."/>
            <person name="Spatafora J."/>
            <person name="Crous P."/>
            <person name="Grigoriev I."/>
        </authorList>
    </citation>
    <scope>NUCLEOTIDE SEQUENCE</scope>
    <source>
        <strain evidence="8">CBS 113979</strain>
    </source>
</reference>
<gene>
    <name evidence="8" type="ORF">K402DRAFT_320668</name>
</gene>
<evidence type="ECO:0000256" key="3">
    <source>
        <dbReference type="ARBA" id="ARBA00022692"/>
    </source>
</evidence>
<dbReference type="PANTHER" id="PTHR23502">
    <property type="entry name" value="MAJOR FACILITATOR SUPERFAMILY"/>
    <property type="match status" value="1"/>
</dbReference>
<dbReference type="InterPro" id="IPR011701">
    <property type="entry name" value="MFS"/>
</dbReference>
<feature type="transmembrane region" description="Helical" evidence="6">
    <location>
        <begin position="97"/>
        <end position="118"/>
    </location>
</feature>
<dbReference type="FunFam" id="1.20.1250.20:FF:000011">
    <property type="entry name" value="MFS multidrug transporter, putative"/>
    <property type="match status" value="1"/>
</dbReference>
<feature type="transmembrane region" description="Helical" evidence="6">
    <location>
        <begin position="124"/>
        <end position="146"/>
    </location>
</feature>
<dbReference type="SUPFAM" id="SSF103473">
    <property type="entry name" value="MFS general substrate transporter"/>
    <property type="match status" value="1"/>
</dbReference>
<protein>
    <submittedName>
        <fullName evidence="8">MFS general substrate transporter</fullName>
    </submittedName>
</protein>
<evidence type="ECO:0000259" key="7">
    <source>
        <dbReference type="PROSITE" id="PS50850"/>
    </source>
</evidence>
<evidence type="ECO:0000256" key="1">
    <source>
        <dbReference type="ARBA" id="ARBA00004141"/>
    </source>
</evidence>
<dbReference type="InterPro" id="IPR036259">
    <property type="entry name" value="MFS_trans_sf"/>
</dbReference>
<evidence type="ECO:0000256" key="5">
    <source>
        <dbReference type="ARBA" id="ARBA00023136"/>
    </source>
</evidence>
<feature type="transmembrane region" description="Helical" evidence="6">
    <location>
        <begin position="341"/>
        <end position="362"/>
    </location>
</feature>
<evidence type="ECO:0000256" key="2">
    <source>
        <dbReference type="ARBA" id="ARBA00008335"/>
    </source>
</evidence>
<feature type="transmembrane region" description="Helical" evidence="6">
    <location>
        <begin position="429"/>
        <end position="455"/>
    </location>
</feature>
<feature type="transmembrane region" description="Helical" evidence="6">
    <location>
        <begin position="368"/>
        <end position="389"/>
    </location>
</feature>
<dbReference type="AlphaFoldDB" id="A0A6G1HGD0"/>